<dbReference type="Proteomes" id="UP001489004">
    <property type="component" value="Unassembled WGS sequence"/>
</dbReference>
<organism evidence="2 3">
    <name type="scientific">[Myrmecia] bisecta</name>
    <dbReference type="NCBI Taxonomy" id="41462"/>
    <lineage>
        <taxon>Eukaryota</taxon>
        <taxon>Viridiplantae</taxon>
        <taxon>Chlorophyta</taxon>
        <taxon>core chlorophytes</taxon>
        <taxon>Trebouxiophyceae</taxon>
        <taxon>Trebouxiales</taxon>
        <taxon>Trebouxiaceae</taxon>
        <taxon>Myrmecia</taxon>
    </lineage>
</organism>
<comment type="caution">
    <text evidence="2">The sequence shown here is derived from an EMBL/GenBank/DDBJ whole genome shotgun (WGS) entry which is preliminary data.</text>
</comment>
<proteinExistence type="predicted"/>
<evidence type="ECO:0000313" key="3">
    <source>
        <dbReference type="Proteomes" id="UP001489004"/>
    </source>
</evidence>
<gene>
    <name evidence="2" type="ORF">WJX72_012071</name>
</gene>
<accession>A0AAW1PXF5</accession>
<dbReference type="AlphaFoldDB" id="A0AAW1PXF5"/>
<evidence type="ECO:0000256" key="1">
    <source>
        <dbReference type="SAM" id="MobiDB-lite"/>
    </source>
</evidence>
<name>A0AAW1PXF5_9CHLO</name>
<dbReference type="EMBL" id="JALJOR010000008">
    <property type="protein sequence ID" value="KAK9813298.1"/>
    <property type="molecule type" value="Genomic_DNA"/>
</dbReference>
<feature type="region of interest" description="Disordered" evidence="1">
    <location>
        <begin position="110"/>
        <end position="131"/>
    </location>
</feature>
<sequence>MPQWNCSVLYEKGCCQKFRRENADLLLDNYLEPSLIDSKDFRRLKKMPYRFQPDRGGGFTRATAYEGWNCSTLSEQRRASSSEASSAERSVPKRAVGPIYVAPLQMQKSIQEKMREEKRQPRKKEEAPVSLDALHRTAAYVKVTRPDLDALRALDEFVPPDLAAAG</sequence>
<keyword evidence="3" id="KW-1185">Reference proteome</keyword>
<reference evidence="2 3" key="1">
    <citation type="journal article" date="2024" name="Nat. Commun.">
        <title>Phylogenomics reveals the evolutionary origins of lichenization in chlorophyte algae.</title>
        <authorList>
            <person name="Puginier C."/>
            <person name="Libourel C."/>
            <person name="Otte J."/>
            <person name="Skaloud P."/>
            <person name="Haon M."/>
            <person name="Grisel S."/>
            <person name="Petersen M."/>
            <person name="Berrin J.G."/>
            <person name="Delaux P.M."/>
            <person name="Dal Grande F."/>
            <person name="Keller J."/>
        </authorList>
    </citation>
    <scope>NUCLEOTIDE SEQUENCE [LARGE SCALE GENOMIC DNA]</scope>
    <source>
        <strain evidence="2 3">SAG 2043</strain>
    </source>
</reference>
<evidence type="ECO:0000313" key="2">
    <source>
        <dbReference type="EMBL" id="KAK9813298.1"/>
    </source>
</evidence>
<protein>
    <submittedName>
        <fullName evidence="2">Uncharacterized protein</fullName>
    </submittedName>
</protein>
<feature type="compositionally biased region" description="Basic and acidic residues" evidence="1">
    <location>
        <begin position="110"/>
        <end position="127"/>
    </location>
</feature>